<keyword evidence="4" id="KW-0521">NADP</keyword>
<keyword evidence="7" id="KW-0443">Lipid metabolism</keyword>
<evidence type="ECO:0000256" key="9">
    <source>
        <dbReference type="ARBA" id="ARBA00059620"/>
    </source>
</evidence>
<proteinExistence type="inferred from homology"/>
<dbReference type="Gene3D" id="3.40.50.720">
    <property type="entry name" value="NAD(P)-binding Rossmann-like Domain"/>
    <property type="match status" value="1"/>
</dbReference>
<comment type="function">
    <text evidence="9">Catalyzes the reduction of all-trans-retinal to all-trans-retinol in the presence of NADPH.</text>
</comment>
<keyword evidence="8" id="KW-0472">Membrane</keyword>
<dbReference type="PROSITE" id="PS00061">
    <property type="entry name" value="ADH_SHORT"/>
    <property type="match status" value="1"/>
</dbReference>
<dbReference type="PRINTS" id="PR00081">
    <property type="entry name" value="GDHRDH"/>
</dbReference>
<dbReference type="PANTHER" id="PTHR24322">
    <property type="entry name" value="PKSB"/>
    <property type="match status" value="1"/>
</dbReference>
<dbReference type="FunFam" id="3.40.50.720:FF:000131">
    <property type="entry name" value="Short-chain dehydrogenase/reductase 3"/>
    <property type="match status" value="1"/>
</dbReference>
<dbReference type="InterPro" id="IPR002347">
    <property type="entry name" value="SDR_fam"/>
</dbReference>
<evidence type="ECO:0000256" key="4">
    <source>
        <dbReference type="ARBA" id="ARBA00022857"/>
    </source>
</evidence>
<keyword evidence="5" id="KW-1133">Transmembrane helix</keyword>
<evidence type="ECO:0000256" key="6">
    <source>
        <dbReference type="ARBA" id="ARBA00023002"/>
    </source>
</evidence>
<reference evidence="13" key="2">
    <citation type="journal article" date="2023" name="IMA Fungus">
        <title>Comparative genomic study of the Penicillium genus elucidates a diverse pangenome and 15 lateral gene transfer events.</title>
        <authorList>
            <person name="Petersen C."/>
            <person name="Sorensen T."/>
            <person name="Nielsen M.R."/>
            <person name="Sondergaard T.E."/>
            <person name="Sorensen J.L."/>
            <person name="Fitzpatrick D.A."/>
            <person name="Frisvad J.C."/>
            <person name="Nielsen K.L."/>
        </authorList>
    </citation>
    <scope>NUCLEOTIDE SEQUENCE</scope>
    <source>
        <strain evidence="13">IBT 30069</strain>
    </source>
</reference>
<evidence type="ECO:0000256" key="5">
    <source>
        <dbReference type="ARBA" id="ARBA00022989"/>
    </source>
</evidence>
<evidence type="ECO:0000256" key="3">
    <source>
        <dbReference type="ARBA" id="ARBA00022692"/>
    </source>
</evidence>
<dbReference type="CDD" id="cd05339">
    <property type="entry name" value="17beta-HSDXI-like_SDR_c"/>
    <property type="match status" value="1"/>
</dbReference>
<dbReference type="Pfam" id="PF00106">
    <property type="entry name" value="adh_short"/>
    <property type="match status" value="1"/>
</dbReference>
<dbReference type="InterPro" id="IPR036291">
    <property type="entry name" value="NAD(P)-bd_dom_sf"/>
</dbReference>
<keyword evidence="3" id="KW-0812">Transmembrane</keyword>
<dbReference type="Proteomes" id="UP001149165">
    <property type="component" value="Unassembled WGS sequence"/>
</dbReference>
<comment type="similarity">
    <text evidence="2 12">Belongs to the short-chain dehydrogenases/reductases (SDR) family.</text>
</comment>
<evidence type="ECO:0000256" key="8">
    <source>
        <dbReference type="ARBA" id="ARBA00023136"/>
    </source>
</evidence>
<dbReference type="PRINTS" id="PR00080">
    <property type="entry name" value="SDRFAMILY"/>
</dbReference>
<evidence type="ECO:0000256" key="7">
    <source>
        <dbReference type="ARBA" id="ARBA00023098"/>
    </source>
</evidence>
<protein>
    <recommendedName>
        <fullName evidence="10">Short-chain dehydrogenase/reductase 3</fullName>
    </recommendedName>
    <alternativeName>
        <fullName evidence="11">Retinal short-chain dehydrogenase/reductase 1</fullName>
    </alternativeName>
</protein>
<dbReference type="OrthoDB" id="10253736at2759"/>
<dbReference type="SUPFAM" id="SSF51735">
    <property type="entry name" value="NAD(P)-binding Rossmann-fold domains"/>
    <property type="match status" value="1"/>
</dbReference>
<dbReference type="GO" id="GO:0052650">
    <property type="term" value="F:all-trans-retinol dehydrogenase (NADP+) activity"/>
    <property type="evidence" value="ECO:0007669"/>
    <property type="project" value="UniProtKB-ARBA"/>
</dbReference>
<keyword evidence="6" id="KW-0560">Oxidoreductase</keyword>
<accession>A0A9W9EU09</accession>
<keyword evidence="14" id="KW-1185">Reference proteome</keyword>
<evidence type="ECO:0000256" key="1">
    <source>
        <dbReference type="ARBA" id="ARBA00004141"/>
    </source>
</evidence>
<dbReference type="PANTHER" id="PTHR24322:SF736">
    <property type="entry name" value="RETINOL DEHYDROGENASE 10"/>
    <property type="match status" value="1"/>
</dbReference>
<evidence type="ECO:0000313" key="13">
    <source>
        <dbReference type="EMBL" id="KAJ5087987.1"/>
    </source>
</evidence>
<dbReference type="InterPro" id="IPR020904">
    <property type="entry name" value="Sc_DH/Rdtase_CS"/>
</dbReference>
<comment type="caution">
    <text evidence="13">The sequence shown here is derived from an EMBL/GenBank/DDBJ whole genome shotgun (WGS) entry which is preliminary data.</text>
</comment>
<evidence type="ECO:0000256" key="11">
    <source>
        <dbReference type="ARBA" id="ARBA00082544"/>
    </source>
</evidence>
<evidence type="ECO:0000256" key="12">
    <source>
        <dbReference type="RuleBase" id="RU000363"/>
    </source>
</evidence>
<dbReference type="AlphaFoldDB" id="A0A9W9EU09"/>
<dbReference type="GO" id="GO:0016020">
    <property type="term" value="C:membrane"/>
    <property type="evidence" value="ECO:0007669"/>
    <property type="project" value="UniProtKB-SubCell"/>
</dbReference>
<organism evidence="13 14">
    <name type="scientific">Penicillium angulare</name>
    <dbReference type="NCBI Taxonomy" id="116970"/>
    <lineage>
        <taxon>Eukaryota</taxon>
        <taxon>Fungi</taxon>
        <taxon>Dikarya</taxon>
        <taxon>Ascomycota</taxon>
        <taxon>Pezizomycotina</taxon>
        <taxon>Eurotiomycetes</taxon>
        <taxon>Eurotiomycetidae</taxon>
        <taxon>Eurotiales</taxon>
        <taxon>Aspergillaceae</taxon>
        <taxon>Penicillium</taxon>
    </lineage>
</organism>
<comment type="subcellular location">
    <subcellularLocation>
        <location evidence="1">Membrane</location>
        <topology evidence="1">Multi-pass membrane protein</topology>
    </subcellularLocation>
</comment>
<reference evidence="13" key="1">
    <citation type="submission" date="2022-11" db="EMBL/GenBank/DDBJ databases">
        <authorList>
            <person name="Petersen C."/>
        </authorList>
    </citation>
    <scope>NUCLEOTIDE SEQUENCE</scope>
    <source>
        <strain evidence="13">IBT 30069</strain>
    </source>
</reference>
<evidence type="ECO:0000256" key="2">
    <source>
        <dbReference type="ARBA" id="ARBA00006484"/>
    </source>
</evidence>
<gene>
    <name evidence="13" type="ORF">N7456_011603</name>
</gene>
<evidence type="ECO:0000313" key="14">
    <source>
        <dbReference type="Proteomes" id="UP001149165"/>
    </source>
</evidence>
<name>A0A9W9EU09_9EURO</name>
<sequence>MMAINQILDFVPPMNQDSIIPKLGIGLGALCFVGLISRANSYLSRRALNGRSGTRKWNQEQEIAVVTGGSSGIGAAIVGELATRGSKVIIFDINEPQEPLGSNKFFYKVDLASYEEIKIIAAQVRSDHGDPTVLINNAGVEFNKPILSLPETNLRKTFEVNIISNFLLVQEFLPAMVSRNHGHIVTVASLASFTTNASNVDYACTKSAGLVFHEGLGQELRHVYNAPGVHTTIVHPAWVRTPMIEKMAASGVFDGQIIEPKDVAEVTVDQITLGEGAQLFVPSSHWVVSMVRGFPSWLQESIRNRLSIKRIKALN</sequence>
<evidence type="ECO:0000256" key="10">
    <source>
        <dbReference type="ARBA" id="ARBA00068717"/>
    </source>
</evidence>
<dbReference type="EMBL" id="JAPQKH010000007">
    <property type="protein sequence ID" value="KAJ5087987.1"/>
    <property type="molecule type" value="Genomic_DNA"/>
</dbReference>